<protein>
    <submittedName>
        <fullName evidence="1">6023_t:CDS:1</fullName>
    </submittedName>
</protein>
<dbReference type="OrthoDB" id="2443000at2759"/>
<evidence type="ECO:0000313" key="1">
    <source>
        <dbReference type="EMBL" id="CAG8618191.1"/>
    </source>
</evidence>
<evidence type="ECO:0000313" key="2">
    <source>
        <dbReference type="Proteomes" id="UP000789570"/>
    </source>
</evidence>
<name>A0A9N9GQ72_9GLOM</name>
<organism evidence="1 2">
    <name type="scientific">Funneliformis caledonium</name>
    <dbReference type="NCBI Taxonomy" id="1117310"/>
    <lineage>
        <taxon>Eukaryota</taxon>
        <taxon>Fungi</taxon>
        <taxon>Fungi incertae sedis</taxon>
        <taxon>Mucoromycota</taxon>
        <taxon>Glomeromycotina</taxon>
        <taxon>Glomeromycetes</taxon>
        <taxon>Glomerales</taxon>
        <taxon>Glomeraceae</taxon>
        <taxon>Funneliformis</taxon>
    </lineage>
</organism>
<comment type="caution">
    <text evidence="1">The sequence shown here is derived from an EMBL/GenBank/DDBJ whole genome shotgun (WGS) entry which is preliminary data.</text>
</comment>
<dbReference type="EMBL" id="CAJVPQ010003105">
    <property type="protein sequence ID" value="CAG8618191.1"/>
    <property type="molecule type" value="Genomic_DNA"/>
</dbReference>
<sequence>MLKKKRKADEVVDVKRILKVIVGLLKDRVSASDKPVSKKRHVEEKIKIKIQK</sequence>
<dbReference type="Proteomes" id="UP000789570">
    <property type="component" value="Unassembled WGS sequence"/>
</dbReference>
<reference evidence="1" key="1">
    <citation type="submission" date="2021-06" db="EMBL/GenBank/DDBJ databases">
        <authorList>
            <person name="Kallberg Y."/>
            <person name="Tangrot J."/>
            <person name="Rosling A."/>
        </authorList>
    </citation>
    <scope>NUCLEOTIDE SEQUENCE</scope>
    <source>
        <strain evidence="1">UK204</strain>
    </source>
</reference>
<gene>
    <name evidence="1" type="ORF">FCALED_LOCUS9418</name>
</gene>
<dbReference type="AlphaFoldDB" id="A0A9N9GQ72"/>
<keyword evidence="2" id="KW-1185">Reference proteome</keyword>
<accession>A0A9N9GQ72</accession>
<proteinExistence type="predicted"/>